<reference evidence="2 3" key="1">
    <citation type="journal article" date="2015" name="Genome Announc.">
        <title>Expanding the biotechnology potential of lactobacilli through comparative genomics of 213 strains and associated genera.</title>
        <authorList>
            <person name="Sun Z."/>
            <person name="Harris H.M."/>
            <person name="McCann A."/>
            <person name="Guo C."/>
            <person name="Argimon S."/>
            <person name="Zhang W."/>
            <person name="Yang X."/>
            <person name="Jeffery I.B."/>
            <person name="Cooney J.C."/>
            <person name="Kagawa T.F."/>
            <person name="Liu W."/>
            <person name="Song Y."/>
            <person name="Salvetti E."/>
            <person name="Wrobel A."/>
            <person name="Rasinkangas P."/>
            <person name="Parkhill J."/>
            <person name="Rea M.C."/>
            <person name="O'Sullivan O."/>
            <person name="Ritari J."/>
            <person name="Douillard F.P."/>
            <person name="Paul Ross R."/>
            <person name="Yang R."/>
            <person name="Briner A.E."/>
            <person name="Felis G.E."/>
            <person name="de Vos W.M."/>
            <person name="Barrangou R."/>
            <person name="Klaenhammer T.R."/>
            <person name="Caufield P.W."/>
            <person name="Cui Y."/>
            <person name="Zhang H."/>
            <person name="O'Toole P.W."/>
        </authorList>
    </citation>
    <scope>NUCLEOTIDE SEQUENCE [LARGE SCALE GENOMIC DNA]</scope>
    <source>
        <strain evidence="2 3">DSM 13343</strain>
    </source>
</reference>
<dbReference type="InterPro" id="IPR011059">
    <property type="entry name" value="Metal-dep_hydrolase_composite"/>
</dbReference>
<dbReference type="OrthoDB" id="9797498at2"/>
<dbReference type="CDD" id="cd01299">
    <property type="entry name" value="Met_dep_hydrolase_A"/>
    <property type="match status" value="1"/>
</dbReference>
<dbReference type="RefSeq" id="WP_056964065.1">
    <property type="nucleotide sequence ID" value="NZ_AZEU01000176.1"/>
</dbReference>
<organism evidence="2 3">
    <name type="scientific">Lacticaseibacillus manihotivorans DSM 13343 = JCM 12514</name>
    <dbReference type="NCBI Taxonomy" id="1423769"/>
    <lineage>
        <taxon>Bacteria</taxon>
        <taxon>Bacillati</taxon>
        <taxon>Bacillota</taxon>
        <taxon>Bacilli</taxon>
        <taxon>Lactobacillales</taxon>
        <taxon>Lactobacillaceae</taxon>
        <taxon>Lacticaseibacillus</taxon>
    </lineage>
</organism>
<dbReference type="Pfam" id="PF01979">
    <property type="entry name" value="Amidohydro_1"/>
    <property type="match status" value="1"/>
</dbReference>
<dbReference type="SUPFAM" id="SSF51338">
    <property type="entry name" value="Composite domain of metallo-dependent hydrolases"/>
    <property type="match status" value="1"/>
</dbReference>
<dbReference type="Proteomes" id="UP000051790">
    <property type="component" value="Unassembled WGS sequence"/>
</dbReference>
<dbReference type="GO" id="GO:0016810">
    <property type="term" value="F:hydrolase activity, acting on carbon-nitrogen (but not peptide) bonds"/>
    <property type="evidence" value="ECO:0007669"/>
    <property type="project" value="InterPro"/>
</dbReference>
<dbReference type="InterPro" id="IPR032466">
    <property type="entry name" value="Metal_Hydrolase"/>
</dbReference>
<feature type="domain" description="Amidohydrolase-related" evidence="1">
    <location>
        <begin position="54"/>
        <end position="392"/>
    </location>
</feature>
<accession>A0A0R1QRW8</accession>
<dbReference type="EMBL" id="AZEU01000176">
    <property type="protein sequence ID" value="KRL43931.1"/>
    <property type="molecule type" value="Genomic_DNA"/>
</dbReference>
<dbReference type="Gene3D" id="2.30.40.10">
    <property type="entry name" value="Urease, subunit C, domain 1"/>
    <property type="match status" value="1"/>
</dbReference>
<keyword evidence="3" id="KW-1185">Reference proteome</keyword>
<comment type="caution">
    <text evidence="2">The sequence shown here is derived from an EMBL/GenBank/DDBJ whole genome shotgun (WGS) entry which is preliminary data.</text>
</comment>
<dbReference type="Gene3D" id="3.20.20.140">
    <property type="entry name" value="Metal-dependent hydrolases"/>
    <property type="match status" value="1"/>
</dbReference>
<evidence type="ECO:0000313" key="3">
    <source>
        <dbReference type="Proteomes" id="UP000051790"/>
    </source>
</evidence>
<sequence>MTTYYTNCNLWTGTEKATTSNAWFGVAAGKITATGTGDAPLQPEDDLVDLNGQTVIPGLINAHVHLSMDPERNNLDHRSETEVAVNAIKAARQLLAAGVTTVRDCGCAFNVDIKLKQLGKQVGEPLPTIVPSGRPMSMTGGHGDFVEGVNGESNMSYLVDSPDEMRKAVRTAIKLGADNIKVMATGGVMSPNDSIDDTALTVPEMAVAVEEAHNKHRTVAAHAQGHAGIQNALDAGVDSIEHGIYIDEHQVQSMIAHHQYLVPTLNAPVAISRYGRETLPAYMTRKNDAVRDDFFDHLKMVFKTDLNVVCGTDAGTPFNRFDRGTQEELALWVDECGATTLQAMQGATIKAAQLLKVDQQRGTLQPGHAADFLVLAKDPLTDIHALMQTDKQVFQNGSRVH</sequence>
<dbReference type="PANTHER" id="PTHR43135">
    <property type="entry name" value="ALPHA-D-RIBOSE 1-METHYLPHOSPHONATE 5-TRIPHOSPHATE DIPHOSPHATASE"/>
    <property type="match status" value="1"/>
</dbReference>
<gene>
    <name evidence="2" type="ORF">FD01_GL001465</name>
</gene>
<evidence type="ECO:0000259" key="1">
    <source>
        <dbReference type="Pfam" id="PF01979"/>
    </source>
</evidence>
<dbReference type="PANTHER" id="PTHR43135:SF3">
    <property type="entry name" value="ALPHA-D-RIBOSE 1-METHYLPHOSPHONATE 5-TRIPHOSPHATE DIPHOSPHATASE"/>
    <property type="match status" value="1"/>
</dbReference>
<evidence type="ECO:0000313" key="2">
    <source>
        <dbReference type="EMBL" id="KRL43931.1"/>
    </source>
</evidence>
<dbReference type="PATRIC" id="fig|1423769.4.peg.1573"/>
<proteinExistence type="predicted"/>
<dbReference type="InterPro" id="IPR006680">
    <property type="entry name" value="Amidohydro-rel"/>
</dbReference>
<name>A0A0R1QRW8_9LACO</name>
<protein>
    <submittedName>
        <fullName evidence="2">Amidohydrolase</fullName>
    </submittedName>
</protein>
<dbReference type="InterPro" id="IPR057744">
    <property type="entry name" value="OTAase-like"/>
</dbReference>
<dbReference type="AlphaFoldDB" id="A0A0R1QRW8"/>
<dbReference type="SUPFAM" id="SSF51556">
    <property type="entry name" value="Metallo-dependent hydrolases"/>
    <property type="match status" value="1"/>
</dbReference>
<dbReference type="InterPro" id="IPR051781">
    <property type="entry name" value="Metallo-dep_Hydrolase"/>
</dbReference>
<keyword evidence="2" id="KW-0378">Hydrolase</keyword>